<sequence length="710" mass="79465">MGIELMFRRLQTIEYAHSEKARESESRLAGGKLALEGQYVFGSVVRHAGTLMIATALLSHVKEETEREVLLAKNLRKAKEERELAAKKGGKKKDGKGVGFGSRLERRHHVGQTVEERIMGLNAMYSGGEVEPALTCVPPSGVQQALLSLPTCGNQSVPLEVLAGEEGCTLVDEFCRTRLLPKNEARSNVRACGLKEAYSDPRLREPHAYCQFVQRLIGADLVEEDVDKLSADGVQALRDKGLVAHELDSCSTSDEPIKVLGWQFSGTKIQPLPHRVWRVQTLGRYSERWRFESENFSNPRVTAFGVGLSEVSDETQALQWAAADGQRNNAEQDKPSGMCQRSRKEMMDTFGSLQNASVGLNPLKRYHAMWTLLKESTSVKLNNRCSAKKMDNALTNCLHVLFLQGESLSTAQYLVAAAWFFCPHLRSPRQQMLPATKQCLQGWRCLDPSLSRLPFPHEVVCLMADFAVKKGKKQQALMMHLAMEAYLRPGELNKIRVGDLVPPVTGSKRPQWSLVLHPLEEGQMSKAAEFDETVIFDLEEQPALMEAIYRVTQCAARKKQEPLFSVQFTDANRLMEQAVKHFSVTSLGPPHAYLQTSACGSFKGLSTEVPSNVRHPTERKMESRQKGAACSRCYTSSRLPQETQLWPQAAVELQCSATCFESCAPQPWASSPLKFFWLWKLVQERGALHQLECFDVGHQPWLRVRPSVLS</sequence>
<comment type="caution">
    <text evidence="2">The sequence shown here is derived from an EMBL/GenBank/DDBJ whole genome shotgun (WGS) entry which is preliminary data.</text>
</comment>
<protein>
    <submittedName>
        <fullName evidence="2">Gag-Pro-Pol polyprotein</fullName>
    </submittedName>
</protein>
<evidence type="ECO:0000313" key="2">
    <source>
        <dbReference type="EMBL" id="CAK9093770.1"/>
    </source>
</evidence>
<feature type="region of interest" description="Disordered" evidence="1">
    <location>
        <begin position="82"/>
        <end position="106"/>
    </location>
</feature>
<reference evidence="2 3" key="1">
    <citation type="submission" date="2024-02" db="EMBL/GenBank/DDBJ databases">
        <authorList>
            <person name="Chen Y."/>
            <person name="Shah S."/>
            <person name="Dougan E. K."/>
            <person name="Thang M."/>
            <person name="Chan C."/>
        </authorList>
    </citation>
    <scope>NUCLEOTIDE SEQUENCE [LARGE SCALE GENOMIC DNA]</scope>
</reference>
<keyword evidence="3" id="KW-1185">Reference proteome</keyword>
<evidence type="ECO:0000256" key="1">
    <source>
        <dbReference type="SAM" id="MobiDB-lite"/>
    </source>
</evidence>
<gene>
    <name evidence="2" type="ORF">SCF082_LOCUS44099</name>
</gene>
<accession>A0ABP0R0X8</accession>
<organism evidence="2 3">
    <name type="scientific">Durusdinium trenchii</name>
    <dbReference type="NCBI Taxonomy" id="1381693"/>
    <lineage>
        <taxon>Eukaryota</taxon>
        <taxon>Sar</taxon>
        <taxon>Alveolata</taxon>
        <taxon>Dinophyceae</taxon>
        <taxon>Suessiales</taxon>
        <taxon>Symbiodiniaceae</taxon>
        <taxon>Durusdinium</taxon>
    </lineage>
</organism>
<dbReference type="EMBL" id="CAXAMM010040518">
    <property type="protein sequence ID" value="CAK9093770.1"/>
    <property type="molecule type" value="Genomic_DNA"/>
</dbReference>
<name>A0ABP0R0X8_9DINO</name>
<evidence type="ECO:0000313" key="3">
    <source>
        <dbReference type="Proteomes" id="UP001642464"/>
    </source>
</evidence>
<proteinExistence type="predicted"/>
<dbReference type="Proteomes" id="UP001642464">
    <property type="component" value="Unassembled WGS sequence"/>
</dbReference>